<protein>
    <submittedName>
        <fullName evidence="2">Uncharacterized protein</fullName>
    </submittedName>
</protein>
<evidence type="ECO:0000256" key="1">
    <source>
        <dbReference type="SAM" id="MobiDB-lite"/>
    </source>
</evidence>
<gene>
    <name evidence="2" type="ORF">S01H1_45039</name>
</gene>
<feature type="region of interest" description="Disordered" evidence="1">
    <location>
        <begin position="48"/>
        <end position="150"/>
    </location>
</feature>
<reference evidence="2" key="1">
    <citation type="journal article" date="2014" name="Front. Microbiol.">
        <title>High frequency of phylogenetically diverse reductive dehalogenase-homologous genes in deep subseafloor sedimentary metagenomes.</title>
        <authorList>
            <person name="Kawai M."/>
            <person name="Futagami T."/>
            <person name="Toyoda A."/>
            <person name="Takaki Y."/>
            <person name="Nishi S."/>
            <person name="Hori S."/>
            <person name="Arai W."/>
            <person name="Tsubouchi T."/>
            <person name="Morono Y."/>
            <person name="Uchiyama I."/>
            <person name="Ito T."/>
            <person name="Fujiyama A."/>
            <person name="Inagaki F."/>
            <person name="Takami H."/>
        </authorList>
    </citation>
    <scope>NUCLEOTIDE SEQUENCE</scope>
    <source>
        <strain evidence="2">Expedition CK06-06</strain>
    </source>
</reference>
<comment type="caution">
    <text evidence="2">The sequence shown here is derived from an EMBL/GenBank/DDBJ whole genome shotgun (WGS) entry which is preliminary data.</text>
</comment>
<organism evidence="2">
    <name type="scientific">marine sediment metagenome</name>
    <dbReference type="NCBI Taxonomy" id="412755"/>
    <lineage>
        <taxon>unclassified sequences</taxon>
        <taxon>metagenomes</taxon>
        <taxon>ecological metagenomes</taxon>
    </lineage>
</organism>
<dbReference type="AlphaFoldDB" id="X0U1X4"/>
<dbReference type="EMBL" id="BARS01028754">
    <property type="protein sequence ID" value="GAF99514.1"/>
    <property type="molecule type" value="Genomic_DNA"/>
</dbReference>
<proteinExistence type="predicted"/>
<feature type="non-terminal residue" evidence="2">
    <location>
        <position position="150"/>
    </location>
</feature>
<name>X0U1X4_9ZZZZ</name>
<feature type="compositionally biased region" description="Acidic residues" evidence="1">
    <location>
        <begin position="62"/>
        <end position="73"/>
    </location>
</feature>
<evidence type="ECO:0000313" key="2">
    <source>
        <dbReference type="EMBL" id="GAF99514.1"/>
    </source>
</evidence>
<accession>X0U1X4</accession>
<sequence>MKTCDNCFEINSDGATNCVICGELLDVPQVEQTDEVAVSESAIVGVEAAEAADDLSPADSIEGSEAETGEDTADGTGPDDTLVERPAALAGDQDEAVQEAASTESTEPPSEVGFDMEPGSREDDTYVEPPAGLAETPTETDELSAAPAEA</sequence>